<evidence type="ECO:0000313" key="1">
    <source>
        <dbReference type="EMBL" id="NOJ46098.1"/>
    </source>
</evidence>
<name>A0A7Y4H1U8_9BRAD</name>
<accession>A0A7Y4H1U8</accession>
<dbReference type="AlphaFoldDB" id="A0A7Y4H1U8"/>
<reference evidence="1 2" key="1">
    <citation type="submission" date="2020-03" db="EMBL/GenBank/DDBJ databases">
        <title>Bradyrhizobium diversity isolated from nodules of Muelleranthus trifoliolatus.</title>
        <authorList>
            <person name="Klepa M."/>
            <person name="Helene L."/>
            <person name="Hungria M."/>
        </authorList>
    </citation>
    <scope>NUCLEOTIDE SEQUENCE [LARGE SCALE GENOMIC DNA]</scope>
    <source>
        <strain evidence="1 2">WSM 1744</strain>
    </source>
</reference>
<sequence>MITPIIVEPSMRAEHTGLRVRTEPSGLTINFKRTGAPAKATLPLGWGL</sequence>
<proteinExistence type="predicted"/>
<gene>
    <name evidence="1" type="ORF">HCN50_07545</name>
</gene>
<organism evidence="1 2">
    <name type="scientific">Bradyrhizobium archetypum</name>
    <dbReference type="NCBI Taxonomy" id="2721160"/>
    <lineage>
        <taxon>Bacteria</taxon>
        <taxon>Pseudomonadati</taxon>
        <taxon>Pseudomonadota</taxon>
        <taxon>Alphaproteobacteria</taxon>
        <taxon>Hyphomicrobiales</taxon>
        <taxon>Nitrobacteraceae</taxon>
        <taxon>Bradyrhizobium</taxon>
    </lineage>
</organism>
<dbReference type="Proteomes" id="UP000528734">
    <property type="component" value="Unassembled WGS sequence"/>
</dbReference>
<evidence type="ECO:0000313" key="2">
    <source>
        <dbReference type="Proteomes" id="UP000528734"/>
    </source>
</evidence>
<comment type="caution">
    <text evidence="1">The sequence shown here is derived from an EMBL/GenBank/DDBJ whole genome shotgun (WGS) entry which is preliminary data.</text>
</comment>
<protein>
    <submittedName>
        <fullName evidence="1">Uncharacterized protein</fullName>
    </submittedName>
</protein>
<keyword evidence="2" id="KW-1185">Reference proteome</keyword>
<dbReference type="EMBL" id="JAAVLW010000002">
    <property type="protein sequence ID" value="NOJ46098.1"/>
    <property type="molecule type" value="Genomic_DNA"/>
</dbReference>